<feature type="domain" description="Plasmid pRiA4b Orf3-like" evidence="2">
    <location>
        <begin position="19"/>
        <end position="138"/>
    </location>
</feature>
<dbReference type="SUPFAM" id="SSF159941">
    <property type="entry name" value="MM3350-like"/>
    <property type="match status" value="1"/>
</dbReference>
<dbReference type="InterPro" id="IPR024047">
    <property type="entry name" value="MM3350-like_sf"/>
</dbReference>
<evidence type="ECO:0000259" key="2">
    <source>
        <dbReference type="Pfam" id="PF07929"/>
    </source>
</evidence>
<reference evidence="3" key="2">
    <citation type="submission" date="2021-04" db="EMBL/GenBank/DDBJ databases">
        <authorList>
            <person name="Gilroy R."/>
        </authorList>
    </citation>
    <scope>NUCLEOTIDE SEQUENCE</scope>
    <source>
        <strain evidence="3">23274</strain>
    </source>
</reference>
<reference evidence="3" key="1">
    <citation type="journal article" date="2021" name="PeerJ">
        <title>Extensive microbial diversity within the chicken gut microbiome revealed by metagenomics and culture.</title>
        <authorList>
            <person name="Gilroy R."/>
            <person name="Ravi A."/>
            <person name="Getino M."/>
            <person name="Pursley I."/>
            <person name="Horton D.L."/>
            <person name="Alikhan N.F."/>
            <person name="Baker D."/>
            <person name="Gharbi K."/>
            <person name="Hall N."/>
            <person name="Watson M."/>
            <person name="Adriaenssens E.M."/>
            <person name="Foster-Nyarko E."/>
            <person name="Jarju S."/>
            <person name="Secka A."/>
            <person name="Antonio M."/>
            <person name="Oren A."/>
            <person name="Chaudhuri R.R."/>
            <person name="La Ragione R."/>
            <person name="Hildebrand F."/>
            <person name="Pallen M.J."/>
        </authorList>
    </citation>
    <scope>NUCLEOTIDE SEQUENCE</scope>
    <source>
        <strain evidence="3">23274</strain>
    </source>
</reference>
<proteinExistence type="predicted"/>
<dbReference type="Proteomes" id="UP000824202">
    <property type="component" value="Unassembled WGS sequence"/>
</dbReference>
<dbReference type="Gene3D" id="3.10.290.30">
    <property type="entry name" value="MM3350-like"/>
    <property type="match status" value="1"/>
</dbReference>
<dbReference type="AlphaFoldDB" id="A0A9D1UY18"/>
<name>A0A9D1UY18_9BACT</name>
<feature type="compositionally biased region" description="Acidic residues" evidence="1">
    <location>
        <begin position="183"/>
        <end position="207"/>
    </location>
</feature>
<dbReference type="Pfam" id="PF07929">
    <property type="entry name" value="PRiA4_ORF3"/>
    <property type="match status" value="1"/>
</dbReference>
<gene>
    <name evidence="3" type="ORF">H9863_00360</name>
</gene>
<dbReference type="InterPro" id="IPR012912">
    <property type="entry name" value="Plasmid_pRiA4b_Orf3-like"/>
</dbReference>
<accession>A0A9D1UY18</accession>
<comment type="caution">
    <text evidence="3">The sequence shown here is derived from an EMBL/GenBank/DDBJ whole genome shotgun (WGS) entry which is preliminary data.</text>
</comment>
<organism evidence="3 4">
    <name type="scientific">Candidatus Odoribacter faecigallinarum</name>
    <dbReference type="NCBI Taxonomy" id="2838706"/>
    <lineage>
        <taxon>Bacteria</taxon>
        <taxon>Pseudomonadati</taxon>
        <taxon>Bacteroidota</taxon>
        <taxon>Bacteroidia</taxon>
        <taxon>Bacteroidales</taxon>
        <taxon>Odoribacteraceae</taxon>
        <taxon>Odoribacter</taxon>
    </lineage>
</organism>
<protein>
    <recommendedName>
        <fullName evidence="2">Plasmid pRiA4b Orf3-like domain-containing protein</fullName>
    </recommendedName>
</protein>
<evidence type="ECO:0000256" key="1">
    <source>
        <dbReference type="SAM" id="MobiDB-lite"/>
    </source>
</evidence>
<feature type="region of interest" description="Disordered" evidence="1">
    <location>
        <begin position="159"/>
        <end position="207"/>
    </location>
</feature>
<evidence type="ECO:0000313" key="4">
    <source>
        <dbReference type="Proteomes" id="UP000824202"/>
    </source>
</evidence>
<sequence length="224" mass="25891">MNYRFEITKPNTTDFRCEIAIGAEQTFQQFHDKIVETLGFDASQMASFFTLDRYGNRVKEISLMEMSMGDGDDEEGTKTLVMDSTTIRDAINAACIELDYVYDFFSNKYLRVEYAGEYVGDSADVLPLCLFCDGELPRQTSVEEAEDWAYDKEEDDYDDSFMEEFGGSDTGSRRRGGKRRNTDDDDYLYDDGEEDYGYSDDAYGDEYDDFNDHFESLDDYIDKI</sequence>
<dbReference type="EMBL" id="DXFT01000008">
    <property type="protein sequence ID" value="HIX02557.1"/>
    <property type="molecule type" value="Genomic_DNA"/>
</dbReference>
<evidence type="ECO:0000313" key="3">
    <source>
        <dbReference type="EMBL" id="HIX02557.1"/>
    </source>
</evidence>